<dbReference type="Proteomes" id="UP000064967">
    <property type="component" value="Chromosome"/>
</dbReference>
<accession>A0A0K1PZJ7</accession>
<evidence type="ECO:0000256" key="1">
    <source>
        <dbReference type="ARBA" id="ARBA00001974"/>
    </source>
</evidence>
<evidence type="ECO:0000256" key="3">
    <source>
        <dbReference type="ARBA" id="ARBA00011738"/>
    </source>
</evidence>
<evidence type="ECO:0000313" key="11">
    <source>
        <dbReference type="EMBL" id="AKU98801.1"/>
    </source>
</evidence>
<evidence type="ECO:0000256" key="4">
    <source>
        <dbReference type="ARBA" id="ARBA00022630"/>
    </source>
</evidence>
<dbReference type="InterPro" id="IPR036250">
    <property type="entry name" value="AcylCo_DH-like_C"/>
</dbReference>
<dbReference type="InterPro" id="IPR046373">
    <property type="entry name" value="Acyl-CoA_Oxase/DH_mid-dom_sf"/>
</dbReference>
<evidence type="ECO:0000259" key="9">
    <source>
        <dbReference type="Pfam" id="PF02770"/>
    </source>
</evidence>
<evidence type="ECO:0000259" key="8">
    <source>
        <dbReference type="Pfam" id="PF00441"/>
    </source>
</evidence>
<gene>
    <name evidence="11" type="ORF">AKJ09_05465</name>
</gene>
<dbReference type="SUPFAM" id="SSF56645">
    <property type="entry name" value="Acyl-CoA dehydrogenase NM domain-like"/>
    <property type="match status" value="1"/>
</dbReference>
<keyword evidence="5 7" id="KW-0274">FAD</keyword>
<keyword evidence="6 7" id="KW-0560">Oxidoreductase</keyword>
<protein>
    <submittedName>
        <fullName evidence="11">Acyl-CoA dehydrogenase</fullName>
    </submittedName>
</protein>
<dbReference type="FunFam" id="2.40.110.10:FF:000002">
    <property type="entry name" value="Acyl-CoA dehydrogenase fadE12"/>
    <property type="match status" value="1"/>
</dbReference>
<evidence type="ECO:0000259" key="10">
    <source>
        <dbReference type="Pfam" id="PF02771"/>
    </source>
</evidence>
<dbReference type="SUPFAM" id="SSF47203">
    <property type="entry name" value="Acyl-CoA dehydrogenase C-terminal domain-like"/>
    <property type="match status" value="1"/>
</dbReference>
<organism evidence="11 12">
    <name type="scientific">Labilithrix luteola</name>
    <dbReference type="NCBI Taxonomy" id="1391654"/>
    <lineage>
        <taxon>Bacteria</taxon>
        <taxon>Pseudomonadati</taxon>
        <taxon>Myxococcota</taxon>
        <taxon>Polyangia</taxon>
        <taxon>Polyangiales</taxon>
        <taxon>Labilitrichaceae</taxon>
        <taxon>Labilithrix</taxon>
    </lineage>
</organism>
<dbReference type="STRING" id="1391654.AKJ09_05465"/>
<dbReference type="InterPro" id="IPR037069">
    <property type="entry name" value="AcylCoA_DH/ox_N_sf"/>
</dbReference>
<dbReference type="PATRIC" id="fig|1391654.3.peg.5540"/>
<evidence type="ECO:0000256" key="6">
    <source>
        <dbReference type="ARBA" id="ARBA00023002"/>
    </source>
</evidence>
<reference evidence="11 12" key="1">
    <citation type="submission" date="2015-08" db="EMBL/GenBank/DDBJ databases">
        <authorList>
            <person name="Babu N.S."/>
            <person name="Beckwith C.J."/>
            <person name="Beseler K.G."/>
            <person name="Brison A."/>
            <person name="Carone J.V."/>
            <person name="Caskin T.P."/>
            <person name="Diamond M."/>
            <person name="Durham M.E."/>
            <person name="Foxe J.M."/>
            <person name="Go M."/>
            <person name="Henderson B.A."/>
            <person name="Jones I.B."/>
            <person name="McGettigan J.A."/>
            <person name="Micheletti S.J."/>
            <person name="Nasrallah M.E."/>
            <person name="Ortiz D."/>
            <person name="Piller C.R."/>
            <person name="Privatt S.R."/>
            <person name="Schneider S.L."/>
            <person name="Sharp S."/>
            <person name="Smith T.C."/>
            <person name="Stanton J.D."/>
            <person name="Ullery H.E."/>
            <person name="Wilson R.J."/>
            <person name="Serrano M.G."/>
            <person name="Buck G."/>
            <person name="Lee V."/>
            <person name="Wang Y."/>
            <person name="Carvalho R."/>
            <person name="Voegtly L."/>
            <person name="Shi R."/>
            <person name="Duckworth R."/>
            <person name="Johnson A."/>
            <person name="Loviza R."/>
            <person name="Walstead R."/>
            <person name="Shah Z."/>
            <person name="Kiflezghi M."/>
            <person name="Wade K."/>
            <person name="Ball S.L."/>
            <person name="Bradley K.W."/>
            <person name="Asai D.J."/>
            <person name="Bowman C.A."/>
            <person name="Russell D.A."/>
            <person name="Pope W.H."/>
            <person name="Jacobs-Sera D."/>
            <person name="Hendrix R.W."/>
            <person name="Hatfull G.F."/>
        </authorList>
    </citation>
    <scope>NUCLEOTIDE SEQUENCE [LARGE SCALE GENOMIC DNA]</scope>
    <source>
        <strain evidence="11 12">DSM 27648</strain>
    </source>
</reference>
<proteinExistence type="inferred from homology"/>
<dbReference type="GO" id="GO:0005737">
    <property type="term" value="C:cytoplasm"/>
    <property type="evidence" value="ECO:0007669"/>
    <property type="project" value="TreeGrafter"/>
</dbReference>
<dbReference type="PANTHER" id="PTHR48083:SF13">
    <property type="entry name" value="ACYL-COA DEHYDROGENASE FAMILY MEMBER 11"/>
    <property type="match status" value="1"/>
</dbReference>
<keyword evidence="4 7" id="KW-0285">Flavoprotein</keyword>
<dbReference type="InterPro" id="IPR009100">
    <property type="entry name" value="AcylCoA_DH/oxidase_NM_dom_sf"/>
</dbReference>
<dbReference type="PANTHER" id="PTHR48083">
    <property type="entry name" value="MEDIUM-CHAIN SPECIFIC ACYL-COA DEHYDROGENASE, MITOCHONDRIAL-RELATED"/>
    <property type="match status" value="1"/>
</dbReference>
<dbReference type="InterPro" id="IPR009075">
    <property type="entry name" value="AcylCo_DH/oxidase_C"/>
</dbReference>
<evidence type="ECO:0000313" key="12">
    <source>
        <dbReference type="Proteomes" id="UP000064967"/>
    </source>
</evidence>
<comment type="subunit">
    <text evidence="3">Homodimer.</text>
</comment>
<dbReference type="Gene3D" id="2.40.110.10">
    <property type="entry name" value="Butyryl-CoA Dehydrogenase, subunit A, domain 2"/>
    <property type="match status" value="1"/>
</dbReference>
<dbReference type="EMBL" id="CP012333">
    <property type="protein sequence ID" value="AKU98801.1"/>
    <property type="molecule type" value="Genomic_DNA"/>
</dbReference>
<comment type="similarity">
    <text evidence="2 7">Belongs to the acyl-CoA dehydrogenase family.</text>
</comment>
<dbReference type="Gene3D" id="1.20.140.10">
    <property type="entry name" value="Butyryl-CoA Dehydrogenase, subunit A, domain 3"/>
    <property type="match status" value="1"/>
</dbReference>
<evidence type="ECO:0000256" key="7">
    <source>
        <dbReference type="RuleBase" id="RU362125"/>
    </source>
</evidence>
<dbReference type="RefSeq" id="WP_146649850.1">
    <property type="nucleotide sequence ID" value="NZ_CP012333.1"/>
</dbReference>
<keyword evidence="12" id="KW-1185">Reference proteome</keyword>
<evidence type="ECO:0000256" key="2">
    <source>
        <dbReference type="ARBA" id="ARBA00009347"/>
    </source>
</evidence>
<dbReference type="Pfam" id="PF02771">
    <property type="entry name" value="Acyl-CoA_dh_N"/>
    <property type="match status" value="1"/>
</dbReference>
<dbReference type="InterPro" id="IPR013786">
    <property type="entry name" value="AcylCoA_DH/ox_N"/>
</dbReference>
<dbReference type="Pfam" id="PF02770">
    <property type="entry name" value="Acyl-CoA_dh_M"/>
    <property type="match status" value="1"/>
</dbReference>
<evidence type="ECO:0000256" key="5">
    <source>
        <dbReference type="ARBA" id="ARBA00022827"/>
    </source>
</evidence>
<dbReference type="FunFam" id="1.20.140.10:FF:000018">
    <property type="entry name" value="Acyl-CoA dehydrogenase family member 10"/>
    <property type="match status" value="1"/>
</dbReference>
<comment type="cofactor">
    <cofactor evidence="1 7">
        <name>FAD</name>
        <dbReference type="ChEBI" id="CHEBI:57692"/>
    </cofactor>
</comment>
<feature type="domain" description="Acyl-CoA dehydrogenase/oxidase C-terminal" evidence="8">
    <location>
        <begin position="249"/>
        <end position="398"/>
    </location>
</feature>
<dbReference type="GO" id="GO:0003995">
    <property type="term" value="F:acyl-CoA dehydrogenase activity"/>
    <property type="evidence" value="ECO:0007669"/>
    <property type="project" value="TreeGrafter"/>
</dbReference>
<dbReference type="Pfam" id="PF00441">
    <property type="entry name" value="Acyl-CoA_dh_1"/>
    <property type="match status" value="1"/>
</dbReference>
<dbReference type="InterPro" id="IPR050741">
    <property type="entry name" value="Acyl-CoA_dehydrogenase"/>
</dbReference>
<name>A0A0K1PZJ7_9BACT</name>
<dbReference type="AlphaFoldDB" id="A0A0K1PZJ7"/>
<feature type="domain" description="Acyl-CoA oxidase/dehydrogenase middle" evidence="9">
    <location>
        <begin position="136"/>
        <end position="237"/>
    </location>
</feature>
<dbReference type="InterPro" id="IPR006091">
    <property type="entry name" value="Acyl-CoA_Oxase/DH_mid-dom"/>
</dbReference>
<dbReference type="KEGG" id="llu:AKJ09_05465"/>
<dbReference type="GO" id="GO:0050660">
    <property type="term" value="F:flavin adenine dinucleotide binding"/>
    <property type="evidence" value="ECO:0007669"/>
    <property type="project" value="InterPro"/>
</dbReference>
<feature type="domain" description="Acyl-CoA dehydrogenase/oxidase N-terminal" evidence="10">
    <location>
        <begin position="12"/>
        <end position="131"/>
    </location>
</feature>
<dbReference type="OrthoDB" id="9765339at2"/>
<sequence>MTSITAERSARAEDLKHRVAAFVNEHVIPAEPAFERHLAESGNRWSIPPVMEELKAKARREGLWNLFLPDHGGGAGLTNLEYAPLCEIMGRSPIAPEVFNCNAPDTGNMEVLVRYGTDAQKKAWLEPLLAGTIRSCFAMTEPEVASSDATNIACSIRGDGDSYVIHGRKWWTSGAMDPRCKIAIVMGKTDPDAPRHLQQSMVLVPLDTPGVRVVRPLTVFGYDDAPHGHAEVAFENVRVPKSNILLGEGRGFEIAQGRLGPGRIHHCMRAIGLAERALEAMCKRVQERVAFGRPLAEQGALRHEIARSRIEIDEARLLTLNAAHTMDVHGNKAAKKEIAMIKIAAPAMALRVIDRAVQAHGAAGISQDFPLAYAWACARTLRLVDGPDEVHLEAIAKQELQEQQAKRAGAR</sequence>
<dbReference type="Gene3D" id="1.10.540.10">
    <property type="entry name" value="Acyl-CoA dehydrogenase/oxidase, N-terminal domain"/>
    <property type="match status" value="1"/>
</dbReference>
<dbReference type="GO" id="GO:0033539">
    <property type="term" value="P:fatty acid beta-oxidation using acyl-CoA dehydrogenase"/>
    <property type="evidence" value="ECO:0007669"/>
    <property type="project" value="TreeGrafter"/>
</dbReference>